<comment type="catalytic activity">
    <reaction evidence="9">
        <text>S-hexadecanoyl-L-cysteinyl-[protein] + H2O = L-cysteinyl-[protein] + hexadecanoate + H(+)</text>
        <dbReference type="Rhea" id="RHEA:19233"/>
        <dbReference type="Rhea" id="RHEA-COMP:10131"/>
        <dbReference type="Rhea" id="RHEA-COMP:11032"/>
        <dbReference type="ChEBI" id="CHEBI:7896"/>
        <dbReference type="ChEBI" id="CHEBI:15377"/>
        <dbReference type="ChEBI" id="CHEBI:15378"/>
        <dbReference type="ChEBI" id="CHEBI:29950"/>
        <dbReference type="ChEBI" id="CHEBI:74151"/>
        <dbReference type="EC" id="3.1.2.22"/>
    </reaction>
</comment>
<dbReference type="GO" id="GO:0008474">
    <property type="term" value="F:palmitoyl-(protein) hydrolase activity"/>
    <property type="evidence" value="ECO:0007669"/>
    <property type="project" value="UniProtKB-EC"/>
</dbReference>
<dbReference type="PANTHER" id="PTHR10655">
    <property type="entry name" value="LYSOPHOSPHOLIPASE-RELATED"/>
    <property type="match status" value="1"/>
</dbReference>
<evidence type="ECO:0000313" key="11">
    <source>
        <dbReference type="EMBL" id="KAF5332032.1"/>
    </source>
</evidence>
<dbReference type="SUPFAM" id="SSF53474">
    <property type="entry name" value="alpha/beta-Hydrolases"/>
    <property type="match status" value="1"/>
</dbReference>
<evidence type="ECO:0000259" key="10">
    <source>
        <dbReference type="Pfam" id="PF02230"/>
    </source>
</evidence>
<evidence type="ECO:0000256" key="2">
    <source>
        <dbReference type="ARBA" id="ARBA00012423"/>
    </source>
</evidence>
<dbReference type="EC" id="3.1.2.22" evidence="2"/>
<evidence type="ECO:0000256" key="1">
    <source>
        <dbReference type="ARBA" id="ARBA00006499"/>
    </source>
</evidence>
<dbReference type="OrthoDB" id="2418081at2759"/>
<evidence type="ECO:0000256" key="4">
    <source>
        <dbReference type="ARBA" id="ARBA00022487"/>
    </source>
</evidence>
<reference evidence="11 12" key="1">
    <citation type="journal article" date="2020" name="ISME J.">
        <title>Uncovering the hidden diversity of litter-decomposition mechanisms in mushroom-forming fungi.</title>
        <authorList>
            <person name="Floudas D."/>
            <person name="Bentzer J."/>
            <person name="Ahren D."/>
            <person name="Johansson T."/>
            <person name="Persson P."/>
            <person name="Tunlid A."/>
        </authorList>
    </citation>
    <scope>NUCLEOTIDE SEQUENCE [LARGE SCALE GENOMIC DNA]</scope>
    <source>
        <strain evidence="11 12">CBS 291.85</strain>
    </source>
</reference>
<dbReference type="GO" id="GO:0006631">
    <property type="term" value="P:fatty acid metabolic process"/>
    <property type="evidence" value="ECO:0007669"/>
    <property type="project" value="UniProtKB-KW"/>
</dbReference>
<protein>
    <recommendedName>
        <fullName evidence="3">Acyl-protein thioesterase 1</fullName>
        <ecNumber evidence="2">3.1.2.22</ecNumber>
    </recommendedName>
    <alternativeName>
        <fullName evidence="8">Palmitoyl-protein hydrolase</fullName>
    </alternativeName>
</protein>
<comment type="function">
    <text evidence="7">Hydrolyzes fatty acids from S-acylated cysteine residues in proteins with a strong preference for palmitoylated G-alpha proteins over other acyl substrates. Mediates the deacylation of G-alpha proteins such as GPA1 in vivo, but has weak or no activity toward palmitoylated Ras proteins. Has weak lysophospholipase activity in vitro; however such activity may not exist in vivo.</text>
</comment>
<dbReference type="InterPro" id="IPR003140">
    <property type="entry name" value="PLipase/COase/thioEstase"/>
</dbReference>
<dbReference type="GO" id="GO:0052689">
    <property type="term" value="F:carboxylic ester hydrolase activity"/>
    <property type="evidence" value="ECO:0007669"/>
    <property type="project" value="UniProtKB-KW"/>
</dbReference>
<organism evidence="11 12">
    <name type="scientific">Tetrapyrgos nigripes</name>
    <dbReference type="NCBI Taxonomy" id="182062"/>
    <lineage>
        <taxon>Eukaryota</taxon>
        <taxon>Fungi</taxon>
        <taxon>Dikarya</taxon>
        <taxon>Basidiomycota</taxon>
        <taxon>Agaricomycotina</taxon>
        <taxon>Agaricomycetes</taxon>
        <taxon>Agaricomycetidae</taxon>
        <taxon>Agaricales</taxon>
        <taxon>Marasmiineae</taxon>
        <taxon>Marasmiaceae</taxon>
        <taxon>Tetrapyrgos</taxon>
    </lineage>
</organism>
<sequence length="232" mass="25392">MPVPALTVSALTKHTATVIFVHGLGDSGHGWKPVADLFQADPAFGHIKWVFPHAPERAVTANMGMVMPSWFDIKSFAFRAAEDEEGMMETVKTLTQVVRKEMEYGIPPNRIVLGGFSQGAAMSLLTGLTQDLDLRGVVTLSGWVPLKHRFKGLSSAALDTSIFFGQGFNDPIVKMPLVRESLDTLRDAGFTINNDVVKSTDISYNVYNGAGHSTVPAELEDLKKWLKHVLPQ</sequence>
<comment type="similarity">
    <text evidence="1">Belongs to the AB hydrolase superfamily. AB hydrolase 2 family.</text>
</comment>
<name>A0A8H5C120_9AGAR</name>
<evidence type="ECO:0000256" key="7">
    <source>
        <dbReference type="ARBA" id="ARBA00029392"/>
    </source>
</evidence>
<dbReference type="Pfam" id="PF02230">
    <property type="entry name" value="Abhydrolase_2"/>
    <property type="match status" value="1"/>
</dbReference>
<gene>
    <name evidence="11" type="ORF">D9758_014580</name>
</gene>
<keyword evidence="12" id="KW-1185">Reference proteome</keyword>
<evidence type="ECO:0000256" key="6">
    <source>
        <dbReference type="ARBA" id="ARBA00022832"/>
    </source>
</evidence>
<dbReference type="PANTHER" id="PTHR10655:SF17">
    <property type="entry name" value="LYSOPHOSPHOLIPASE-LIKE PROTEIN 1"/>
    <property type="match status" value="1"/>
</dbReference>
<dbReference type="Proteomes" id="UP000559256">
    <property type="component" value="Unassembled WGS sequence"/>
</dbReference>
<evidence type="ECO:0000256" key="5">
    <source>
        <dbReference type="ARBA" id="ARBA00022801"/>
    </source>
</evidence>
<evidence type="ECO:0000256" key="8">
    <source>
        <dbReference type="ARBA" id="ARBA00031195"/>
    </source>
</evidence>
<keyword evidence="6" id="KW-0276">Fatty acid metabolism</keyword>
<proteinExistence type="inferred from homology"/>
<dbReference type="Gene3D" id="3.40.50.1820">
    <property type="entry name" value="alpha/beta hydrolase"/>
    <property type="match status" value="1"/>
</dbReference>
<dbReference type="AlphaFoldDB" id="A0A8H5C120"/>
<feature type="domain" description="Phospholipase/carboxylesterase/thioesterase" evidence="10">
    <location>
        <begin position="8"/>
        <end position="229"/>
    </location>
</feature>
<dbReference type="GO" id="GO:0005737">
    <property type="term" value="C:cytoplasm"/>
    <property type="evidence" value="ECO:0007669"/>
    <property type="project" value="TreeGrafter"/>
</dbReference>
<dbReference type="InterPro" id="IPR050565">
    <property type="entry name" value="LYPA1-2/EST-like"/>
</dbReference>
<keyword evidence="6" id="KW-0443">Lipid metabolism</keyword>
<evidence type="ECO:0000256" key="9">
    <source>
        <dbReference type="ARBA" id="ARBA00047337"/>
    </source>
</evidence>
<comment type="caution">
    <text evidence="11">The sequence shown here is derived from an EMBL/GenBank/DDBJ whole genome shotgun (WGS) entry which is preliminary data.</text>
</comment>
<accession>A0A8H5C120</accession>
<keyword evidence="4" id="KW-0719">Serine esterase</keyword>
<keyword evidence="5" id="KW-0378">Hydrolase</keyword>
<evidence type="ECO:0000256" key="3">
    <source>
        <dbReference type="ARBA" id="ARBA00014923"/>
    </source>
</evidence>
<dbReference type="EMBL" id="JAACJM010000316">
    <property type="protein sequence ID" value="KAF5332032.1"/>
    <property type="molecule type" value="Genomic_DNA"/>
</dbReference>
<evidence type="ECO:0000313" key="12">
    <source>
        <dbReference type="Proteomes" id="UP000559256"/>
    </source>
</evidence>
<dbReference type="InterPro" id="IPR029058">
    <property type="entry name" value="AB_hydrolase_fold"/>
</dbReference>